<evidence type="ECO:0000313" key="3">
    <source>
        <dbReference type="Proteomes" id="UP000078287"/>
    </source>
</evidence>
<protein>
    <submittedName>
        <fullName evidence="2">MarR family transcriptional regulator</fullName>
    </submittedName>
</protein>
<proteinExistence type="predicted"/>
<name>A0A178M9V6_9CHLR</name>
<reference evidence="2 3" key="1">
    <citation type="submission" date="2016-04" db="EMBL/GenBank/DDBJ databases">
        <title>Chloroflexus islandicus sp. nov., a thermophilic filamentous anoxygenic phototrophic bacterium from geyser Strokkur (Iceland).</title>
        <authorList>
            <person name="Gaisin V.A."/>
            <person name="Kalashnikov A.M."/>
            <person name="Sukhacheva M.V."/>
            <person name="Grouzdev D.S."/>
            <person name="Ivanov T.M."/>
            <person name="Kuznetsov B."/>
            <person name="Gorlenko V.M."/>
        </authorList>
    </citation>
    <scope>NUCLEOTIDE SEQUENCE [LARGE SCALE GENOMIC DNA]</scope>
    <source>
        <strain evidence="3">isl-2</strain>
    </source>
</reference>
<dbReference type="InterPro" id="IPR039422">
    <property type="entry name" value="MarR/SlyA-like"/>
</dbReference>
<evidence type="ECO:0000259" key="1">
    <source>
        <dbReference type="PROSITE" id="PS50995"/>
    </source>
</evidence>
<dbReference type="GO" id="GO:0006950">
    <property type="term" value="P:response to stress"/>
    <property type="evidence" value="ECO:0007669"/>
    <property type="project" value="TreeGrafter"/>
</dbReference>
<accession>A0A178M9V6</accession>
<dbReference type="OrthoDB" id="5327581at2"/>
<dbReference type="GO" id="GO:0003700">
    <property type="term" value="F:DNA-binding transcription factor activity"/>
    <property type="evidence" value="ECO:0007669"/>
    <property type="project" value="InterPro"/>
</dbReference>
<dbReference type="InterPro" id="IPR036390">
    <property type="entry name" value="WH_DNA-bd_sf"/>
</dbReference>
<dbReference type="InterPro" id="IPR036388">
    <property type="entry name" value="WH-like_DNA-bd_sf"/>
</dbReference>
<feature type="domain" description="HTH marR-type" evidence="1">
    <location>
        <begin position="1"/>
        <end position="142"/>
    </location>
</feature>
<gene>
    <name evidence="2" type="ORF">A6A03_14960</name>
</gene>
<dbReference type="SMART" id="SM00347">
    <property type="entry name" value="HTH_MARR"/>
    <property type="match status" value="1"/>
</dbReference>
<dbReference type="PROSITE" id="PS50995">
    <property type="entry name" value="HTH_MARR_2"/>
    <property type="match status" value="1"/>
</dbReference>
<dbReference type="RefSeq" id="WP_066787757.1">
    <property type="nucleotide sequence ID" value="NZ_LWQS01000056.1"/>
</dbReference>
<dbReference type="PRINTS" id="PR00598">
    <property type="entry name" value="HTHMARR"/>
</dbReference>
<keyword evidence="3" id="KW-1185">Reference proteome</keyword>
<dbReference type="Pfam" id="PF12802">
    <property type="entry name" value="MarR_2"/>
    <property type="match status" value="1"/>
</dbReference>
<dbReference type="PANTHER" id="PTHR33164">
    <property type="entry name" value="TRANSCRIPTIONAL REGULATOR, MARR FAMILY"/>
    <property type="match status" value="1"/>
</dbReference>
<sequence length="143" mass="16155">MDPTTIANAQRLIQLIDCMRANQPRSPLFQQLGEWGLSMSHLRLLGLLAPDRELSMRELAEALGITPPSLTALTRRLVQNGLVERRSHPDDSRITLLALSEAGRKLHRDLETERLGQMTRLLAGLSHAEQQLFLDLLERAMRT</sequence>
<dbReference type="Gene3D" id="1.10.10.10">
    <property type="entry name" value="Winged helix-like DNA-binding domain superfamily/Winged helix DNA-binding domain"/>
    <property type="match status" value="1"/>
</dbReference>
<dbReference type="EMBL" id="LWQS01000056">
    <property type="protein sequence ID" value="OAN45306.1"/>
    <property type="molecule type" value="Genomic_DNA"/>
</dbReference>
<dbReference type="AlphaFoldDB" id="A0A178M9V6"/>
<dbReference type="STRING" id="1707952.A6A03_14960"/>
<dbReference type="InterPro" id="IPR000835">
    <property type="entry name" value="HTH_MarR-typ"/>
</dbReference>
<comment type="caution">
    <text evidence="2">The sequence shown here is derived from an EMBL/GenBank/DDBJ whole genome shotgun (WGS) entry which is preliminary data.</text>
</comment>
<dbReference type="Proteomes" id="UP000078287">
    <property type="component" value="Unassembled WGS sequence"/>
</dbReference>
<dbReference type="SUPFAM" id="SSF46785">
    <property type="entry name" value="Winged helix' DNA-binding domain"/>
    <property type="match status" value="1"/>
</dbReference>
<organism evidence="2 3">
    <name type="scientific">Chloroflexus islandicus</name>
    <dbReference type="NCBI Taxonomy" id="1707952"/>
    <lineage>
        <taxon>Bacteria</taxon>
        <taxon>Bacillati</taxon>
        <taxon>Chloroflexota</taxon>
        <taxon>Chloroflexia</taxon>
        <taxon>Chloroflexales</taxon>
        <taxon>Chloroflexineae</taxon>
        <taxon>Chloroflexaceae</taxon>
        <taxon>Chloroflexus</taxon>
    </lineage>
</organism>
<dbReference type="PANTHER" id="PTHR33164:SF103">
    <property type="entry name" value="REGULATORY PROTEIN MARR"/>
    <property type="match status" value="1"/>
</dbReference>
<evidence type="ECO:0000313" key="2">
    <source>
        <dbReference type="EMBL" id="OAN45306.1"/>
    </source>
</evidence>